<evidence type="ECO:0000259" key="9">
    <source>
        <dbReference type="PROSITE" id="PS51880"/>
    </source>
</evidence>
<evidence type="ECO:0000256" key="3">
    <source>
        <dbReference type="ARBA" id="ARBA00023134"/>
    </source>
</evidence>
<dbReference type="InterPro" id="IPR017930">
    <property type="entry name" value="Myb_dom"/>
</dbReference>
<gene>
    <name evidence="10" type="ORF">AARE701A_LOCUS5274</name>
</gene>
<protein>
    <submittedName>
        <fullName evidence="10">Uncharacterized protein</fullName>
    </submittedName>
</protein>
<feature type="compositionally biased region" description="Low complexity" evidence="5">
    <location>
        <begin position="532"/>
        <end position="542"/>
    </location>
</feature>
<dbReference type="InterPro" id="IPR027417">
    <property type="entry name" value="P-loop_NTPase"/>
</dbReference>
<dbReference type="PROSITE" id="PS50090">
    <property type="entry name" value="MYB_LIKE"/>
    <property type="match status" value="1"/>
</dbReference>
<feature type="region of interest" description="Disordered" evidence="5">
    <location>
        <begin position="996"/>
        <end position="1023"/>
    </location>
</feature>
<dbReference type="InterPro" id="IPR031662">
    <property type="entry name" value="GTP-binding_2"/>
</dbReference>
<dbReference type="InterPro" id="IPR012676">
    <property type="entry name" value="TGS-like"/>
</dbReference>
<dbReference type="Proteomes" id="UP000682877">
    <property type="component" value="Chromosome 2"/>
</dbReference>
<dbReference type="SMART" id="SM00717">
    <property type="entry name" value="SANT"/>
    <property type="match status" value="1"/>
</dbReference>
<evidence type="ECO:0000259" key="7">
    <source>
        <dbReference type="PROSITE" id="PS51294"/>
    </source>
</evidence>
<dbReference type="SUPFAM" id="SSF81271">
    <property type="entry name" value="TGS-like"/>
    <property type="match status" value="1"/>
</dbReference>
<dbReference type="InterPro" id="IPR009057">
    <property type="entry name" value="Homeodomain-like_sf"/>
</dbReference>
<comment type="subcellular location">
    <subcellularLocation>
        <location evidence="1">Nucleus</location>
    </subcellularLocation>
</comment>
<dbReference type="SUPFAM" id="SSF52540">
    <property type="entry name" value="P-loop containing nucleoside triphosphate hydrolases"/>
    <property type="match status" value="1"/>
</dbReference>
<dbReference type="EMBL" id="LR999452">
    <property type="protein sequence ID" value="CAE5963918.1"/>
    <property type="molecule type" value="Genomic_DNA"/>
</dbReference>
<dbReference type="PROSITE" id="PS51294">
    <property type="entry name" value="HTH_MYB"/>
    <property type="match status" value="1"/>
</dbReference>
<organism evidence="10 11">
    <name type="scientific">Arabidopsis arenosa</name>
    <name type="common">Sand rock-cress</name>
    <name type="synonym">Cardaminopsis arenosa</name>
    <dbReference type="NCBI Taxonomy" id="38785"/>
    <lineage>
        <taxon>Eukaryota</taxon>
        <taxon>Viridiplantae</taxon>
        <taxon>Streptophyta</taxon>
        <taxon>Embryophyta</taxon>
        <taxon>Tracheophyta</taxon>
        <taxon>Spermatophyta</taxon>
        <taxon>Magnoliopsida</taxon>
        <taxon>eudicotyledons</taxon>
        <taxon>Gunneridae</taxon>
        <taxon>Pentapetalae</taxon>
        <taxon>rosids</taxon>
        <taxon>malvids</taxon>
        <taxon>Brassicales</taxon>
        <taxon>Brassicaceae</taxon>
        <taxon>Camelineae</taxon>
        <taxon>Arabidopsis</taxon>
    </lineage>
</organism>
<dbReference type="Pfam" id="PF16897">
    <property type="entry name" value="MMR_HSR1_Xtn"/>
    <property type="match status" value="1"/>
</dbReference>
<evidence type="ECO:0000256" key="5">
    <source>
        <dbReference type="SAM" id="MobiDB-lite"/>
    </source>
</evidence>
<proteinExistence type="predicted"/>
<keyword evidence="3" id="KW-0342">GTP-binding</keyword>
<dbReference type="NCBIfam" id="TIGR00231">
    <property type="entry name" value="small_GTP"/>
    <property type="match status" value="1"/>
</dbReference>
<dbReference type="InterPro" id="IPR005225">
    <property type="entry name" value="Small_GTP-bd"/>
</dbReference>
<dbReference type="SUPFAM" id="SSF46689">
    <property type="entry name" value="Homeodomain-like"/>
    <property type="match status" value="1"/>
</dbReference>
<dbReference type="GO" id="GO:0003924">
    <property type="term" value="F:GTPase activity"/>
    <property type="evidence" value="ECO:0007669"/>
    <property type="project" value="InterPro"/>
</dbReference>
<dbReference type="Gene3D" id="3.10.20.30">
    <property type="match status" value="1"/>
</dbReference>
<dbReference type="CDD" id="cd01896">
    <property type="entry name" value="DRG"/>
    <property type="match status" value="1"/>
</dbReference>
<evidence type="ECO:0000259" key="8">
    <source>
        <dbReference type="PROSITE" id="PS51710"/>
    </source>
</evidence>
<dbReference type="GO" id="GO:0005525">
    <property type="term" value="F:GTP binding"/>
    <property type="evidence" value="ECO:0007669"/>
    <property type="project" value="UniProtKB-KW"/>
</dbReference>
<feature type="compositionally biased region" description="Polar residues" evidence="5">
    <location>
        <begin position="337"/>
        <end position="351"/>
    </location>
</feature>
<dbReference type="CDD" id="cd17230">
    <property type="entry name" value="TGS_DRG1"/>
    <property type="match status" value="1"/>
</dbReference>
<feature type="compositionally biased region" description="Basic and acidic residues" evidence="5">
    <location>
        <begin position="1012"/>
        <end position="1023"/>
    </location>
</feature>
<feature type="domain" description="Myb-like" evidence="6">
    <location>
        <begin position="561"/>
        <end position="608"/>
    </location>
</feature>
<keyword evidence="2" id="KW-0547">Nucleotide-binding</keyword>
<dbReference type="Pfam" id="PF01926">
    <property type="entry name" value="MMR_HSR1"/>
    <property type="match status" value="1"/>
</dbReference>
<evidence type="ECO:0000313" key="11">
    <source>
        <dbReference type="Proteomes" id="UP000682877"/>
    </source>
</evidence>
<dbReference type="Pfam" id="PF02824">
    <property type="entry name" value="TGS"/>
    <property type="match status" value="1"/>
</dbReference>
<feature type="domain" description="OBG-type G" evidence="8">
    <location>
        <begin position="705"/>
        <end position="891"/>
    </location>
</feature>
<evidence type="ECO:0000256" key="1">
    <source>
        <dbReference type="ARBA" id="ARBA00004123"/>
    </source>
</evidence>
<dbReference type="PROSITE" id="PS51880">
    <property type="entry name" value="TGS"/>
    <property type="match status" value="1"/>
</dbReference>
<dbReference type="CDD" id="cd11660">
    <property type="entry name" value="SANT_TRF"/>
    <property type="match status" value="1"/>
</dbReference>
<dbReference type="InterPro" id="IPR006074">
    <property type="entry name" value="GTP1-OBG_CS"/>
</dbReference>
<reference evidence="10" key="1">
    <citation type="submission" date="2021-01" db="EMBL/GenBank/DDBJ databases">
        <authorList>
            <person name="Bezrukov I."/>
        </authorList>
    </citation>
    <scope>NUCLEOTIDE SEQUENCE</scope>
</reference>
<feature type="region of interest" description="Disordered" evidence="5">
    <location>
        <begin position="384"/>
        <end position="412"/>
    </location>
</feature>
<dbReference type="InterPro" id="IPR012675">
    <property type="entry name" value="Beta-grasp_dom_sf"/>
</dbReference>
<dbReference type="InterPro" id="IPR031167">
    <property type="entry name" value="G_OBG"/>
</dbReference>
<dbReference type="GO" id="GO:0005634">
    <property type="term" value="C:nucleus"/>
    <property type="evidence" value="ECO:0007669"/>
    <property type="project" value="UniProtKB-SubCell"/>
</dbReference>
<feature type="region of interest" description="Disordered" evidence="5">
    <location>
        <begin position="495"/>
        <end position="514"/>
    </location>
</feature>
<dbReference type="InterPro" id="IPR001005">
    <property type="entry name" value="SANT/Myb"/>
</dbReference>
<sequence>MGTVVGTVEDRRDMFEGSAQTMITPFSSTNQIGNPVAYKLVRVSGDGSLVPATDEEILEVNETDMHIASDACQTVGYLATDEEISEINETVMHIASDACQTVGYLPADGIPSRLSRLESSKAINSGLLQSDNVQPYTDQVKSRPESNEEMLQKVEQEERLGNVHESQIPSTPPDANIQCSSENNFFEEDQDHHEDLLQEPIPFSSNVQNECDMNQSDKIEPCSNAEASPKETALSDAAQKPDFSRVRGEICLDNLPIKALQETFRATFGRETTVKDKTWLKRRITMGLINSCDVPTTNLRVKDNKLVGNQEKSNNGTNAISNVMGDDVRATKVKDAPSSTDHVNGHSNASGNILGGNHYYASDDYSSEQRAAKRVRKPTRRYIEELSETDEKQQNDKSMIHSKDQRLSAEKSEVRSISVSSGKRVTVTRMVSLAGSEIEVPYVSHVRRSRPRENIMALMGCHSSCLEDKASATERNLNLSPSQLSSDVVNRDSVEMSASRPVQKEFATSDDNNEEHIISEVDQDMEPEHTESSGNSSDDNNNIGVPIMQGGTLRRKHHRAWTLSEVTKLVEGVSKYGAGKWSEIKKHSFSSYSYRTSVDLKDKWRNLLKSSFAQSPSHSTGNLKKHGSMHIPTQILLRVRELAEKQSQIKEIEAEMARTQKNKATEYHLGQLKAKIAKLRTQLLEPPKGSSGGGDGFEVTKYGHGRVALIGFPSVGKSTLLTMLTGTHSEAASYEFTTLTCIPGVIHYNDTKIQLLDLPGIIEGASEGKGRGRQVIAVAKSSDLVLMVLDASKSQGHRQILTKELEAVGLRLNKRPPQIYFKKKKTGGISFNTTAPLTRIDEKLCYQILHEYKIHNAEVLFREDATVDDFIDVIEGNRKYIKCVYVYNKIDVVGIDDLNLDRLLARMWDEMGLVRVYSKPQSQQPDFDEPFVLSADRGGCTVEDFCNHVHRTLVKDMKYALVWGTSARHYPQHCGLSHHLEDEDVVQIVKKKVREEGGRGRFKSHSNAPARIADREKKAPLKQ</sequence>
<dbReference type="InterPro" id="IPR045001">
    <property type="entry name" value="DRG"/>
</dbReference>
<feature type="domain" description="HTH myb-type" evidence="7">
    <location>
        <begin position="553"/>
        <end position="612"/>
    </location>
</feature>
<dbReference type="AlphaFoldDB" id="A0A8S1ZPV6"/>
<feature type="region of interest" description="Disordered" evidence="5">
    <location>
        <begin position="214"/>
        <end position="238"/>
    </location>
</feature>
<evidence type="ECO:0000256" key="2">
    <source>
        <dbReference type="ARBA" id="ARBA00022741"/>
    </source>
</evidence>
<dbReference type="InterPro" id="IPR004095">
    <property type="entry name" value="TGS"/>
</dbReference>
<dbReference type="PRINTS" id="PR00326">
    <property type="entry name" value="GTP1OBG"/>
</dbReference>
<feature type="region of interest" description="Disordered" evidence="5">
    <location>
        <begin position="333"/>
        <end position="355"/>
    </location>
</feature>
<accession>A0A8S1ZPV6</accession>
<dbReference type="InterPro" id="IPR006073">
    <property type="entry name" value="GTP-bd"/>
</dbReference>
<keyword evidence="11" id="KW-1185">Reference proteome</keyword>
<dbReference type="PROSITE" id="PS00905">
    <property type="entry name" value="GTP1_OBG"/>
    <property type="match status" value="1"/>
</dbReference>
<dbReference type="Gene3D" id="6.10.140.1070">
    <property type="match status" value="2"/>
</dbReference>
<dbReference type="FunFam" id="3.10.20.30:FF:000003">
    <property type="entry name" value="Developmentally-regulated GTP-binding protein 1"/>
    <property type="match status" value="1"/>
</dbReference>
<feature type="domain" description="TGS" evidence="9">
    <location>
        <begin position="912"/>
        <end position="990"/>
    </location>
</feature>
<evidence type="ECO:0000313" key="10">
    <source>
        <dbReference type="EMBL" id="CAE5963918.1"/>
    </source>
</evidence>
<evidence type="ECO:0000256" key="4">
    <source>
        <dbReference type="ARBA" id="ARBA00023242"/>
    </source>
</evidence>
<name>A0A8S1ZPV6_ARAAE</name>
<feature type="region of interest" description="Disordered" evidence="5">
    <location>
        <begin position="521"/>
        <end position="551"/>
    </location>
</feature>
<dbReference type="Pfam" id="PF00249">
    <property type="entry name" value="Myb_DNA-binding"/>
    <property type="match status" value="1"/>
</dbReference>
<dbReference type="FunFam" id="3.40.50.300:FF:001436">
    <property type="entry name" value="Developmentally-regulated GTP-binding protein"/>
    <property type="match status" value="1"/>
</dbReference>
<dbReference type="Gene3D" id="1.10.10.60">
    <property type="entry name" value="Homeodomain-like"/>
    <property type="match status" value="1"/>
</dbReference>
<dbReference type="PANTHER" id="PTHR43127">
    <property type="entry name" value="DEVELOPMENTALLY-REGULATED GTP-BINDING PROTEIN 2"/>
    <property type="match status" value="1"/>
</dbReference>
<keyword evidence="4" id="KW-0539">Nucleus</keyword>
<dbReference type="PROSITE" id="PS51710">
    <property type="entry name" value="G_OBG"/>
    <property type="match status" value="1"/>
</dbReference>
<evidence type="ECO:0000259" key="6">
    <source>
        <dbReference type="PROSITE" id="PS50090"/>
    </source>
</evidence>